<protein>
    <recommendedName>
        <fullName evidence="3">Type II toxin-antitoxin system RelE/ParE family toxin</fullName>
    </recommendedName>
</protein>
<evidence type="ECO:0008006" key="3">
    <source>
        <dbReference type="Google" id="ProtNLM"/>
    </source>
</evidence>
<dbReference type="InterPro" id="IPR035093">
    <property type="entry name" value="RelE/ParE_toxin_dom_sf"/>
</dbReference>
<dbReference type="Proteomes" id="UP000245283">
    <property type="component" value="Unassembled WGS sequence"/>
</dbReference>
<comment type="caution">
    <text evidence="1">The sequence shown here is derived from an EMBL/GenBank/DDBJ whole genome shotgun (WGS) entry which is preliminary data.</text>
</comment>
<organism evidence="1 2">
    <name type="scientific">Ancrocorticia populi</name>
    <dbReference type="NCBI Taxonomy" id="2175228"/>
    <lineage>
        <taxon>Bacteria</taxon>
        <taxon>Bacillati</taxon>
        <taxon>Actinomycetota</taxon>
        <taxon>Actinomycetes</taxon>
        <taxon>Actinomycetales</taxon>
        <taxon>Actinomycetaceae</taxon>
        <taxon>Ancrocorticia</taxon>
    </lineage>
</organism>
<dbReference type="EMBL" id="QETB01000001">
    <property type="protein sequence ID" value="PWF26999.1"/>
    <property type="molecule type" value="Genomic_DNA"/>
</dbReference>
<gene>
    <name evidence="1" type="ORF">DD236_00860</name>
</gene>
<dbReference type="AlphaFoldDB" id="A0A2V1KC66"/>
<keyword evidence="2" id="KW-1185">Reference proteome</keyword>
<accession>A0A2V1KC66</accession>
<reference evidence="2" key="1">
    <citation type="submission" date="2018-05" db="EMBL/GenBank/DDBJ databases">
        <authorList>
            <person name="Li Y."/>
        </authorList>
    </citation>
    <scope>NUCLEOTIDE SEQUENCE [LARGE SCALE GENOMIC DNA]</scope>
    <source>
        <strain evidence="2">sk1b4</strain>
    </source>
</reference>
<sequence length="103" mass="12203">MRLVRRFHSEAELEFEAAVDWYDVQQPGLGDDFLQSVEEALEFVLEWPSIAPVVSGWDQEPEVRTQSVARFPYQVHFFLINHELIIVAIAHHRRRPNYWKGRV</sequence>
<dbReference type="OrthoDB" id="278204at2"/>
<name>A0A2V1KC66_9ACTO</name>
<proteinExistence type="predicted"/>
<dbReference type="Gene3D" id="3.30.2310.20">
    <property type="entry name" value="RelE-like"/>
    <property type="match status" value="1"/>
</dbReference>
<evidence type="ECO:0000313" key="2">
    <source>
        <dbReference type="Proteomes" id="UP000245283"/>
    </source>
</evidence>
<evidence type="ECO:0000313" key="1">
    <source>
        <dbReference type="EMBL" id="PWF26999.1"/>
    </source>
</evidence>